<dbReference type="SUPFAM" id="SSF48452">
    <property type="entry name" value="TPR-like"/>
    <property type="match status" value="2"/>
</dbReference>
<dbReference type="SUPFAM" id="SSF50249">
    <property type="entry name" value="Nucleic acid-binding proteins"/>
    <property type="match status" value="10"/>
</dbReference>
<dbReference type="CDD" id="cd05698">
    <property type="entry name" value="S1_Rrp5_repeat_hs6_sc5"/>
    <property type="match status" value="1"/>
</dbReference>
<feature type="domain" description="S1 motif" evidence="14">
    <location>
        <begin position="188"/>
        <end position="253"/>
    </location>
</feature>
<dbReference type="Gene3D" id="2.40.50.140">
    <property type="entry name" value="Nucleic acid-binding proteins"/>
    <property type="match status" value="8"/>
</dbReference>
<keyword evidence="4" id="KW-0597">Phosphoprotein</keyword>
<dbReference type="FunFam" id="2.40.50.140:FF:000340">
    <property type="entry name" value="Unplaced genomic scaffold supercont1.162, whole genome shotgun sequence"/>
    <property type="match status" value="1"/>
</dbReference>
<dbReference type="CDD" id="cd05693">
    <property type="entry name" value="S1_Rrp5_repeat_hs1_sc1"/>
    <property type="match status" value="1"/>
</dbReference>
<reference evidence="15 16" key="1">
    <citation type="submission" date="2024-09" db="EMBL/GenBank/DDBJ databases">
        <title>A chromosome-level genome assembly of Gray's grenadier anchovy, Coilia grayii.</title>
        <authorList>
            <person name="Fu Z."/>
        </authorList>
    </citation>
    <scope>NUCLEOTIDE SEQUENCE [LARGE SCALE GENOMIC DNA]</scope>
    <source>
        <strain evidence="15">G4</strain>
        <tissue evidence="15">Muscle</tissue>
    </source>
</reference>
<evidence type="ECO:0000256" key="12">
    <source>
        <dbReference type="ARBA" id="ARBA00080810"/>
    </source>
</evidence>
<organism evidence="15 16">
    <name type="scientific">Coilia grayii</name>
    <name type="common">Gray's grenadier anchovy</name>
    <dbReference type="NCBI Taxonomy" id="363190"/>
    <lineage>
        <taxon>Eukaryota</taxon>
        <taxon>Metazoa</taxon>
        <taxon>Chordata</taxon>
        <taxon>Craniata</taxon>
        <taxon>Vertebrata</taxon>
        <taxon>Euteleostomi</taxon>
        <taxon>Actinopterygii</taxon>
        <taxon>Neopterygii</taxon>
        <taxon>Teleostei</taxon>
        <taxon>Clupei</taxon>
        <taxon>Clupeiformes</taxon>
        <taxon>Clupeoidei</taxon>
        <taxon>Engraulidae</taxon>
        <taxon>Coilinae</taxon>
        <taxon>Coilia</taxon>
    </lineage>
</organism>
<dbReference type="Pfam" id="PF23231">
    <property type="entry name" value="HAT_Syf1_CNRKL1_C"/>
    <property type="match status" value="1"/>
</dbReference>
<dbReference type="PROSITE" id="PS50126">
    <property type="entry name" value="S1"/>
    <property type="match status" value="11"/>
</dbReference>
<protein>
    <recommendedName>
        <fullName evidence="11">Protein RRP5 homolog</fullName>
    </recommendedName>
    <alternativeName>
        <fullName evidence="12">Programmed cell death protein 11</fullName>
    </alternativeName>
</protein>
<dbReference type="CDD" id="cd05694">
    <property type="entry name" value="S1_Rrp5_repeat_hs2_sc2"/>
    <property type="match status" value="1"/>
</dbReference>
<evidence type="ECO:0000256" key="8">
    <source>
        <dbReference type="ARBA" id="ARBA00023242"/>
    </source>
</evidence>
<dbReference type="InterPro" id="IPR003029">
    <property type="entry name" value="S1_domain"/>
</dbReference>
<evidence type="ECO:0000256" key="7">
    <source>
        <dbReference type="ARBA" id="ARBA00022990"/>
    </source>
</evidence>
<feature type="domain" description="S1 motif" evidence="14">
    <location>
        <begin position="361"/>
        <end position="432"/>
    </location>
</feature>
<dbReference type="FunFam" id="1.25.40.10:FF:000065">
    <property type="entry name" value="Programmed cell death 11"/>
    <property type="match status" value="1"/>
</dbReference>
<evidence type="ECO:0000256" key="4">
    <source>
        <dbReference type="ARBA" id="ARBA00022553"/>
    </source>
</evidence>
<dbReference type="InterPro" id="IPR003107">
    <property type="entry name" value="HAT"/>
</dbReference>
<keyword evidence="5" id="KW-0677">Repeat</keyword>
<dbReference type="InterPro" id="IPR045209">
    <property type="entry name" value="Rrp5"/>
</dbReference>
<dbReference type="CDD" id="cd05695">
    <property type="entry name" value="S1_Rrp5_repeat_hs3"/>
    <property type="match status" value="1"/>
</dbReference>
<dbReference type="InterPro" id="IPR048059">
    <property type="entry name" value="Rrp5_S1_rpt_hs1_sc1"/>
</dbReference>
<feature type="compositionally biased region" description="Basic and acidic residues" evidence="13">
    <location>
        <begin position="1536"/>
        <end position="1554"/>
    </location>
</feature>
<dbReference type="InterPro" id="IPR048058">
    <property type="entry name" value="Rrp5_S1_rpt_hs11_sc8"/>
</dbReference>
<dbReference type="GO" id="GO:0006364">
    <property type="term" value="P:rRNA processing"/>
    <property type="evidence" value="ECO:0007669"/>
    <property type="project" value="UniProtKB-KW"/>
</dbReference>
<name>A0ABD1JHU8_9TELE</name>
<accession>A0ABD1JHU8</accession>
<dbReference type="FunFam" id="2.40.50.140:FF:000155">
    <property type="entry name" value="rRNA biogenesis protein RRP5"/>
    <property type="match status" value="1"/>
</dbReference>
<feature type="domain" description="S1 motif" evidence="14">
    <location>
        <begin position="1037"/>
        <end position="1110"/>
    </location>
</feature>
<dbReference type="InterPro" id="IPR057302">
    <property type="entry name" value="Rrp5_S1"/>
</dbReference>
<evidence type="ECO:0000313" key="16">
    <source>
        <dbReference type="Proteomes" id="UP001591681"/>
    </source>
</evidence>
<dbReference type="FunFam" id="2.40.50.140:FF:000200">
    <property type="entry name" value="Programmed cell death 11"/>
    <property type="match status" value="1"/>
</dbReference>
<evidence type="ECO:0000256" key="11">
    <source>
        <dbReference type="ARBA" id="ARBA00067510"/>
    </source>
</evidence>
<comment type="subunit">
    <text evidence="10">Interacts with NF-kappa-B p50/NFKB1 and NF-kappa-B p65/RELA.</text>
</comment>
<feature type="domain" description="S1 motif" evidence="14">
    <location>
        <begin position="449"/>
        <end position="518"/>
    </location>
</feature>
<dbReference type="GO" id="GO:0005730">
    <property type="term" value="C:nucleolus"/>
    <property type="evidence" value="ECO:0007669"/>
    <property type="project" value="UniProtKB-SubCell"/>
</dbReference>
<feature type="compositionally biased region" description="Basic and acidic residues" evidence="13">
    <location>
        <begin position="1457"/>
        <end position="1467"/>
    </location>
</feature>
<dbReference type="InterPro" id="IPR011990">
    <property type="entry name" value="TPR-like_helical_dom_sf"/>
</dbReference>
<evidence type="ECO:0000256" key="13">
    <source>
        <dbReference type="SAM" id="MobiDB-lite"/>
    </source>
</evidence>
<feature type="compositionally biased region" description="Basic and acidic residues" evidence="13">
    <location>
        <begin position="47"/>
        <end position="60"/>
    </location>
</feature>
<dbReference type="Pfam" id="PF00575">
    <property type="entry name" value="S1"/>
    <property type="match status" value="3"/>
</dbReference>
<proteinExistence type="predicted"/>
<evidence type="ECO:0000313" key="15">
    <source>
        <dbReference type="EMBL" id="KAL2086750.1"/>
    </source>
</evidence>
<dbReference type="SMART" id="SM00316">
    <property type="entry name" value="S1"/>
    <property type="match status" value="13"/>
</dbReference>
<feature type="domain" description="S1 motif" evidence="14">
    <location>
        <begin position="1228"/>
        <end position="1297"/>
    </location>
</feature>
<dbReference type="EMBL" id="JBHFQA010000015">
    <property type="protein sequence ID" value="KAL2086750.1"/>
    <property type="molecule type" value="Genomic_DNA"/>
</dbReference>
<dbReference type="PANTHER" id="PTHR23270:SF10">
    <property type="entry name" value="PROTEIN RRP5 HOMOLOG"/>
    <property type="match status" value="1"/>
</dbReference>
<sequence>MASVEEDFPRGGTAKTAQTAKPEKSRAEVDNLFETNVPEVKKKRKKQQDEEQTTKKVKKTKEDSLKLNATSGVDILHMKDLKVGTLLLGCIKDVNDFEMVVGLPSGLTGYLPITNICESYNKAISDKLDNGENAEEFAPLPHLFSPGGVVRCVVSSLAESKEGHVSLKVSINPKEVNKALTPGSLKSGMIISGCVESIEDHGYLIDIGLSATKAFLPKPAAKASKQELRLGLYIECLLEEVKSDGRLVRLSVDPSTLSEAIADTTHGWTLSNLCPGLLVNATIKKVTGHGLILEFLSSFSGIVDLLHTDTDKASSYNVGDEVVARVLYVDPTNKKVALTLRSHLLPPGGSVLDRVQSERVGDVVQGCKVATVHYHAGAILDLPDGTQAFAHKNQLREAKEPFNPSILKAQTALTCRITEFSPLEQIHLASLRKSTIEAPFFRYSDLKPGQVVEGTILSLQRFGLMVKVTDHIKGMIPRTHMADVTIANPEKKFTVGNKVKCRVLSVDVANKKLTLTRKKGLVESSLPIFATYAEARAGRIAHGVVVCVKDFGCIVHFYGDVKGLVPTRELCTEFVTSAQQLFYVGQVVKAKVLQCDPEKEKLLLSFRAVLQGESEGQENQKKEKKEKKAKAEKPAFDFEIGKAVEVRVVSKAEDGLNVAIQPSEAPAFLPTMHLSDHASNCQLLWHALREGDLVSDAVCLSKAKQLITLTKKPLLKAYLEEGAAATEFSGLELGLELTGWVKNIMPYGVFVEFPHGLYGLAPKAAMSDRFVTSTVGVFAAGQTVRAKVSNLDVEKRRFLVSLKASELSDAEGEGQERLIRGLQERRAAMEMMCQRDESEVLQQLSSLAVGRVLKVTVDELREDGSCSLLSDDLPSVPISASQHHLTGVKVTPGQKVKVVVLHVDPTTPQIHVSLLPALLTKRQTLVSGSKHDALIHHTDGDFAVVSLGDTANVTVVPTTTHLNETFAAEEQRPKPGDTLRGKVVVVETACEALDGLPLVNREAGVVVKATTVTSSAARRERKISEGRVGTAHSFRFGDVVTAVVSGIKPMQVRLTLPGDVTGTAHISELLEEPEPGTFPTSALKVGQELQARVIGGRDVHSHNFLPITHPGFVHSQPVLSLLPRKLKADKDPAAMETGVKLEELKPGQELICYTSKYLSAIKCLEVAVTSKITGTVELLAMTTNVKEAKRPEKMVKVGQALKAKVVSVSTQPKQLYLSLTGTHALAPGSVVMAAVRKAKPHAGLSLRLPFAGKGWASMLDLSDSFAADPLQQFHEDQLVRCFIFEANEENKYQVSLRPSRTHPDKKLPVTDVEVLSLEDLTKGQILRGYVSSVGDKGIFVRLSRNITGRVEFKKATNYYVSDHSLYSKHIPQDRLLTVKVLSVDTESGHVHLSTLPEDTGKADVLPESLQLPFRKRLEKKRKRKISETIVEAPVVVVKKRKKKQSSTEDNDSGVEVYFREEDSDAPKKAASKAKVSKSSTEPARLKVSAGFSWDTTLSSLRPATAAPDHQSSDEEEEEEKEEKQPTEKKSQKKTRKAQEEESKREEEDLRKQEAELMDPSQRPQSSHAFERLLLASPDSSLLWLQYMAFHLQATEIEQARAVAERALKTISFREEQEKLNVWVALMNLENLYGSEESLQKVFERAVQYCEPMPVYQRLADIYAQSNKHEEAESLYKSMVKRFRAEPAMWLSYGTYLVRQGQSDAASALLQRALKSLSNKEHVDLITKFARLEFLHGDKERGRSMFDKVLTTYPKRTDLWSIFIDLTIKHGSQQEVRELFDRVIHLSVAVKRIKFFFKRYLEYEKKNGTSETIQAVKQKALEYVETKGGQEAS</sequence>
<keyword evidence="3" id="KW-0698">rRNA processing</keyword>
<evidence type="ECO:0000256" key="10">
    <source>
        <dbReference type="ARBA" id="ARBA00062488"/>
    </source>
</evidence>
<dbReference type="Pfam" id="PF23459">
    <property type="entry name" value="S1_RRP5"/>
    <property type="match status" value="3"/>
</dbReference>
<feature type="domain" description="S1 motif" evidence="14">
    <location>
        <begin position="734"/>
        <end position="803"/>
    </location>
</feature>
<dbReference type="CDD" id="cd05697">
    <property type="entry name" value="S1_Rrp5_repeat_hs5"/>
    <property type="match status" value="1"/>
</dbReference>
<dbReference type="CDD" id="cd05702">
    <property type="entry name" value="S1_Rrp5_repeat_hs11_sc8"/>
    <property type="match status" value="1"/>
</dbReference>
<feature type="region of interest" description="Disordered" evidence="13">
    <location>
        <begin position="1438"/>
        <end position="1483"/>
    </location>
</feature>
<comment type="subcellular location">
    <subcellularLocation>
        <location evidence="1">Nucleus</location>
        <location evidence="1">Nucleolus</location>
    </subcellularLocation>
</comment>
<keyword evidence="6" id="KW-0832">Ubl conjugation</keyword>
<feature type="domain" description="S1 motif" evidence="14">
    <location>
        <begin position="538"/>
        <end position="607"/>
    </location>
</feature>
<evidence type="ECO:0000256" key="9">
    <source>
        <dbReference type="ARBA" id="ARBA00059726"/>
    </source>
</evidence>
<dbReference type="PANTHER" id="PTHR23270">
    <property type="entry name" value="PROGRAMMED CELL DEATH PROTEIN 11 PRE-RRNA PROCESSING PROTEIN RRP5"/>
    <property type="match status" value="1"/>
</dbReference>
<dbReference type="SMART" id="SM00386">
    <property type="entry name" value="HAT"/>
    <property type="match status" value="7"/>
</dbReference>
<evidence type="ECO:0000256" key="1">
    <source>
        <dbReference type="ARBA" id="ARBA00004604"/>
    </source>
</evidence>
<dbReference type="FunFam" id="2.40.50.140:FF:000175">
    <property type="entry name" value="Programmed cell death 11"/>
    <property type="match status" value="1"/>
</dbReference>
<keyword evidence="16" id="KW-1185">Reference proteome</keyword>
<gene>
    <name evidence="15" type="ORF">ACEWY4_017809</name>
</gene>
<feature type="region of interest" description="Disordered" evidence="13">
    <location>
        <begin position="1"/>
        <end position="60"/>
    </location>
</feature>
<comment type="function">
    <text evidence="9">Essential for the generation of mature 18S rRNA, specifically necessary for cleavages at sites A0, 1 and 2 of the 47S precursor. Directly interacts with U3 snoRNA.</text>
</comment>
<dbReference type="FunFam" id="2.40.50.140:FF:000103">
    <property type="entry name" value="protein RRP5 homolog"/>
    <property type="match status" value="2"/>
</dbReference>
<comment type="caution">
    <text evidence="15">The sequence shown here is derived from an EMBL/GenBank/DDBJ whole genome shotgun (WGS) entry which is preliminary data.</text>
</comment>
<feature type="domain" description="S1 motif" evidence="14">
    <location>
        <begin position="84"/>
        <end position="170"/>
    </location>
</feature>
<dbReference type="InterPro" id="IPR012340">
    <property type="entry name" value="NA-bd_OB-fold"/>
</dbReference>
<dbReference type="FunFam" id="2.40.50.140:FF:000148">
    <property type="entry name" value="protein RRP5 homolog isoform X1"/>
    <property type="match status" value="1"/>
</dbReference>
<dbReference type="Proteomes" id="UP001591681">
    <property type="component" value="Unassembled WGS sequence"/>
</dbReference>
<evidence type="ECO:0000256" key="3">
    <source>
        <dbReference type="ARBA" id="ARBA00022552"/>
    </source>
</evidence>
<dbReference type="Gene3D" id="1.25.40.10">
    <property type="entry name" value="Tetratricopeptide repeat domain"/>
    <property type="match status" value="1"/>
</dbReference>
<keyword evidence="7" id="KW-0007">Acetylation</keyword>
<dbReference type="InterPro" id="IPR055430">
    <property type="entry name" value="HAT_Syf1_CNRKL1_C"/>
</dbReference>
<evidence type="ECO:0000256" key="2">
    <source>
        <dbReference type="ARBA" id="ARBA00022499"/>
    </source>
</evidence>
<feature type="region of interest" description="Disordered" evidence="13">
    <location>
        <begin position="1498"/>
        <end position="1564"/>
    </location>
</feature>
<keyword evidence="8" id="KW-0539">Nucleus</keyword>
<keyword evidence="2" id="KW-1017">Isopeptide bond</keyword>
<evidence type="ECO:0000256" key="5">
    <source>
        <dbReference type="ARBA" id="ARBA00022737"/>
    </source>
</evidence>
<feature type="domain" description="S1 motif" evidence="14">
    <location>
        <begin position="1147"/>
        <end position="1220"/>
    </location>
</feature>
<evidence type="ECO:0000259" key="14">
    <source>
        <dbReference type="PROSITE" id="PS50126"/>
    </source>
</evidence>
<feature type="domain" description="S1 motif" evidence="14">
    <location>
        <begin position="276"/>
        <end position="341"/>
    </location>
</feature>
<evidence type="ECO:0000256" key="6">
    <source>
        <dbReference type="ARBA" id="ARBA00022843"/>
    </source>
</evidence>
<dbReference type="CDD" id="cd04461">
    <property type="entry name" value="S1_Rrp5_repeat_hs8_sc7"/>
    <property type="match status" value="1"/>
</dbReference>
<feature type="domain" description="S1 motif" evidence="14">
    <location>
        <begin position="1323"/>
        <end position="1395"/>
    </location>
</feature>